<protein>
    <submittedName>
        <fullName evidence="2">Uncharacterized protein</fullName>
    </submittedName>
</protein>
<evidence type="ECO:0000313" key="3">
    <source>
        <dbReference type="Proteomes" id="UP000663862"/>
    </source>
</evidence>
<sequence>ACCLTAAEEHIADGNVRGKVCFFVCTRLLSTHFFLKLQYNQDDASLLFAQCSRRPDENQLIKPLYKTNVEKLEAEREFQSKIFHATHQKLSYYKKIINTLRSKSEAQTRLQDYISQMPIIIEVIHFKTELCNPESTRYSLKILRRLLDSFQFLKMTRYIYALNQFHLLLYRTFTQLIEREEFHAITLKQLYERACQSSSNVCQSNLETKYMTIIKNRIEAVNAYHAFPDGQIRPDACDITQHFETISMETPVSYLVETENTDEGDIIMRILR</sequence>
<dbReference type="EMBL" id="CAJOBQ010007364">
    <property type="protein sequence ID" value="CAF4681851.1"/>
    <property type="molecule type" value="Genomic_DNA"/>
</dbReference>
<organism evidence="2 3">
    <name type="scientific">Rotaria socialis</name>
    <dbReference type="NCBI Taxonomy" id="392032"/>
    <lineage>
        <taxon>Eukaryota</taxon>
        <taxon>Metazoa</taxon>
        <taxon>Spiralia</taxon>
        <taxon>Gnathifera</taxon>
        <taxon>Rotifera</taxon>
        <taxon>Eurotatoria</taxon>
        <taxon>Bdelloidea</taxon>
        <taxon>Philodinida</taxon>
        <taxon>Philodinidae</taxon>
        <taxon>Rotaria</taxon>
    </lineage>
</organism>
<dbReference type="AlphaFoldDB" id="A0A821HA59"/>
<proteinExistence type="predicted"/>
<feature type="non-terminal residue" evidence="2">
    <location>
        <position position="1"/>
    </location>
</feature>
<name>A0A821HA59_9BILA</name>
<accession>A0A821HA59</accession>
<comment type="caution">
    <text evidence="2">The sequence shown here is derived from an EMBL/GenBank/DDBJ whole genome shotgun (WGS) entry which is preliminary data.</text>
</comment>
<dbReference type="Proteomes" id="UP000663862">
    <property type="component" value="Unassembled WGS sequence"/>
</dbReference>
<gene>
    <name evidence="1" type="ORF">FME351_LOCUS9594</name>
    <name evidence="2" type="ORF">TSG867_LOCUS32419</name>
</gene>
<dbReference type="Proteomes" id="UP000663869">
    <property type="component" value="Unassembled WGS sequence"/>
</dbReference>
<dbReference type="EMBL" id="CAJNYU010001039">
    <property type="protein sequence ID" value="CAF3406782.1"/>
    <property type="molecule type" value="Genomic_DNA"/>
</dbReference>
<evidence type="ECO:0000313" key="2">
    <source>
        <dbReference type="EMBL" id="CAF4681851.1"/>
    </source>
</evidence>
<evidence type="ECO:0000313" key="1">
    <source>
        <dbReference type="EMBL" id="CAF3406782.1"/>
    </source>
</evidence>
<reference evidence="2" key="1">
    <citation type="submission" date="2021-02" db="EMBL/GenBank/DDBJ databases">
        <authorList>
            <person name="Nowell W R."/>
        </authorList>
    </citation>
    <scope>NUCLEOTIDE SEQUENCE</scope>
</reference>